<keyword evidence="1" id="KW-0472">Membrane</keyword>
<dbReference type="CDD" id="cd16386">
    <property type="entry name" value="TcpC_N"/>
    <property type="match status" value="1"/>
</dbReference>
<evidence type="ECO:0000256" key="1">
    <source>
        <dbReference type="SAM" id="Phobius"/>
    </source>
</evidence>
<dbReference type="Pfam" id="PF12642">
    <property type="entry name" value="TpcC"/>
    <property type="match status" value="1"/>
</dbReference>
<dbReference type="RefSeq" id="WP_185417021.1">
    <property type="nucleotide sequence ID" value="NZ_JAARRU010000001.1"/>
</dbReference>
<comment type="caution">
    <text evidence="2">The sequence shown here is derived from an EMBL/GenBank/DDBJ whole genome shotgun (WGS) entry which is preliminary data.</text>
</comment>
<evidence type="ECO:0000313" key="3">
    <source>
        <dbReference type="Proteomes" id="UP000586951"/>
    </source>
</evidence>
<dbReference type="CDD" id="cd16428">
    <property type="entry name" value="TcpC_C"/>
    <property type="match status" value="1"/>
</dbReference>
<dbReference type="InterPro" id="IPR035628">
    <property type="entry name" value="TcpC_C"/>
</dbReference>
<organism evidence="2 3">
    <name type="scientific">Listeria booriae</name>
    <dbReference type="NCBI Taxonomy" id="1552123"/>
    <lineage>
        <taxon>Bacteria</taxon>
        <taxon>Bacillati</taxon>
        <taxon>Bacillota</taxon>
        <taxon>Bacilli</taxon>
        <taxon>Bacillales</taxon>
        <taxon>Listeriaceae</taxon>
        <taxon>Listeria</taxon>
    </lineage>
</organism>
<dbReference type="AlphaFoldDB" id="A0A841ZZJ5"/>
<accession>A0A841ZZJ5</accession>
<dbReference type="InterPro" id="IPR024735">
    <property type="entry name" value="TcpC"/>
</dbReference>
<feature type="transmembrane region" description="Helical" evidence="1">
    <location>
        <begin position="36"/>
        <end position="54"/>
    </location>
</feature>
<sequence length="352" mass="39906">MFKNLKEILPDGKVKRQKKDKRDLPKARGNGKGVRIFIWTMIIVVGCSGVFAYSKAIKADKVTQKTQASIEKLENKKVMQTTSAYDNHTLLMYSEAFLQAYINIPLSNEQRQVRTDNLTNYYAEGITQDDVSGFVGYRTLKDKTYFSTEKTEAGVIVKYKVTYTNVNTVEKQRTKPQKYKEAGKDKVRQVVEKYNEEVKHDVTALVNIPIVAEKEKFAVSENIYFSAIPTLNAEGVPAILNNLEESPETSASTKEDVEAYLMDFFQKYATAPLTDLGYMMAEPEGLQGIKVFDSIPYLKVYAGNKKEVIAKVKVIFKDKETELLQTELFTLDLEKKDGNYFVKALKHTLGGN</sequence>
<dbReference type="Proteomes" id="UP000586951">
    <property type="component" value="Unassembled WGS sequence"/>
</dbReference>
<reference evidence="2 3" key="1">
    <citation type="submission" date="2020-03" db="EMBL/GenBank/DDBJ databases">
        <title>Soil Listeria distribution.</title>
        <authorList>
            <person name="Liao J."/>
            <person name="Wiedmann M."/>
        </authorList>
    </citation>
    <scope>NUCLEOTIDE SEQUENCE [LARGE SCALE GENOMIC DNA]</scope>
    <source>
        <strain evidence="2 3">FSL L7-1427</strain>
    </source>
</reference>
<keyword evidence="1" id="KW-0812">Transmembrane</keyword>
<gene>
    <name evidence="2" type="ORF">HB907_06495</name>
</gene>
<name>A0A841ZZJ5_9LIST</name>
<evidence type="ECO:0000313" key="2">
    <source>
        <dbReference type="EMBL" id="MBC1565053.1"/>
    </source>
</evidence>
<keyword evidence="1" id="KW-1133">Transmembrane helix</keyword>
<dbReference type="Gene3D" id="3.10.450.540">
    <property type="match status" value="1"/>
</dbReference>
<proteinExistence type="predicted"/>
<dbReference type="EMBL" id="JAARRU010000001">
    <property type="protein sequence ID" value="MBC1565053.1"/>
    <property type="molecule type" value="Genomic_DNA"/>
</dbReference>
<protein>
    <submittedName>
        <fullName evidence="2">Conjugal transfer protein</fullName>
    </submittedName>
</protein>